<dbReference type="Proteomes" id="UP000784294">
    <property type="component" value="Unassembled WGS sequence"/>
</dbReference>
<proteinExistence type="predicted"/>
<dbReference type="EMBL" id="CAAALY010049667">
    <property type="protein sequence ID" value="VEL21113.1"/>
    <property type="molecule type" value="Genomic_DNA"/>
</dbReference>
<evidence type="ECO:0000313" key="1">
    <source>
        <dbReference type="EMBL" id="VEL21113.1"/>
    </source>
</evidence>
<dbReference type="AlphaFoldDB" id="A0A3S5CH89"/>
<accession>A0A3S5CH89</accession>
<reference evidence="1" key="1">
    <citation type="submission" date="2018-11" db="EMBL/GenBank/DDBJ databases">
        <authorList>
            <consortium name="Pathogen Informatics"/>
        </authorList>
    </citation>
    <scope>NUCLEOTIDE SEQUENCE</scope>
</reference>
<sequence length="70" mass="7852">MRSEQGDPALPQVPRLVLDYLSLAGKMRAFLGDQLEPKLRVSISDAIFPAPSTLLYWLSKNAFLMIAARY</sequence>
<name>A0A3S5CH89_9PLAT</name>
<protein>
    <submittedName>
        <fullName evidence="1">Uncharacterized protein</fullName>
    </submittedName>
</protein>
<evidence type="ECO:0000313" key="2">
    <source>
        <dbReference type="Proteomes" id="UP000784294"/>
    </source>
</evidence>
<comment type="caution">
    <text evidence="1">The sequence shown here is derived from an EMBL/GenBank/DDBJ whole genome shotgun (WGS) entry which is preliminary data.</text>
</comment>
<organism evidence="1 2">
    <name type="scientific">Protopolystoma xenopodis</name>
    <dbReference type="NCBI Taxonomy" id="117903"/>
    <lineage>
        <taxon>Eukaryota</taxon>
        <taxon>Metazoa</taxon>
        <taxon>Spiralia</taxon>
        <taxon>Lophotrochozoa</taxon>
        <taxon>Platyhelminthes</taxon>
        <taxon>Monogenea</taxon>
        <taxon>Polyopisthocotylea</taxon>
        <taxon>Polystomatidea</taxon>
        <taxon>Polystomatidae</taxon>
        <taxon>Protopolystoma</taxon>
    </lineage>
</organism>
<keyword evidence="2" id="KW-1185">Reference proteome</keyword>
<gene>
    <name evidence="1" type="ORF">PXEA_LOCUS14553</name>
</gene>